<evidence type="ECO:0000256" key="5">
    <source>
        <dbReference type="PROSITE-ProRule" id="PRU00335"/>
    </source>
</evidence>
<keyword evidence="1" id="KW-0378">Hydrolase</keyword>
<dbReference type="STRING" id="1430326.B8W66_07415"/>
<dbReference type="Pfam" id="PF00440">
    <property type="entry name" value="TetR_N"/>
    <property type="match status" value="1"/>
</dbReference>
<evidence type="ECO:0000313" key="7">
    <source>
        <dbReference type="EMBL" id="OSC41565.1"/>
    </source>
</evidence>
<dbReference type="NCBIfam" id="TIGR00369">
    <property type="entry name" value="unchar_dom_1"/>
    <property type="match status" value="1"/>
</dbReference>
<dbReference type="GO" id="GO:0000976">
    <property type="term" value="F:transcription cis-regulatory region binding"/>
    <property type="evidence" value="ECO:0007669"/>
    <property type="project" value="TreeGrafter"/>
</dbReference>
<dbReference type="InterPro" id="IPR006683">
    <property type="entry name" value="Thioestr_dom"/>
</dbReference>
<dbReference type="PANTHER" id="PTHR30055:SF234">
    <property type="entry name" value="HTH-TYPE TRANSCRIPTIONAL REGULATOR BETI"/>
    <property type="match status" value="1"/>
</dbReference>
<dbReference type="InterPro" id="IPR003736">
    <property type="entry name" value="PAAI_dom"/>
</dbReference>
<evidence type="ECO:0000313" key="8">
    <source>
        <dbReference type="Proteomes" id="UP000193247"/>
    </source>
</evidence>
<dbReference type="Gene3D" id="1.10.357.10">
    <property type="entry name" value="Tetracycline Repressor, domain 2"/>
    <property type="match status" value="1"/>
</dbReference>
<dbReference type="InterPro" id="IPR009057">
    <property type="entry name" value="Homeodomain-like_sf"/>
</dbReference>
<dbReference type="InterPro" id="IPR050109">
    <property type="entry name" value="HTH-type_TetR-like_transc_reg"/>
</dbReference>
<feature type="DNA-binding region" description="H-T-H motif" evidence="5">
    <location>
        <begin position="36"/>
        <end position="55"/>
    </location>
</feature>
<dbReference type="InterPro" id="IPR001647">
    <property type="entry name" value="HTH_TetR"/>
</dbReference>
<name>A0A1X2LWV6_9MYCO</name>
<evidence type="ECO:0000256" key="4">
    <source>
        <dbReference type="ARBA" id="ARBA00023163"/>
    </source>
</evidence>
<dbReference type="InterPro" id="IPR036271">
    <property type="entry name" value="Tet_transcr_reg_TetR-rel_C_sf"/>
</dbReference>
<dbReference type="SUPFAM" id="SSF48498">
    <property type="entry name" value="Tetracyclin repressor-like, C-terminal domain"/>
    <property type="match status" value="1"/>
</dbReference>
<sequence>MAKRGNLILMAEATRGDRFIKTAVEILGETGRTDFTVQEVVARSKTSLRAFYQHFGGKDELLLALFERTMAQSAQLWRAEANGLDSTAALKLVIDRIGAQPESSTQDSLNRALSLYNQHLAETRPREYARVLSPLHRLIRDIVGQGITEGVFNPGVDVAAAAAIVMQTVLGALRLHWLGNELTGTPIDAGQLFDFCSRALGIRDGDDQSAMPSLAELFAQLGMRQAAASNDEFAMAMPVSPQVVNTSGALQGGLIATLADVAGGQLGLEYLRPGTAMTTADLFVRYLRPIRQGSALAVPRVLRAGRRSLVMQVDIFGDGPGDRPGDGADGELAATATVNFAIIDAPTP</sequence>
<dbReference type="Pfam" id="PF03061">
    <property type="entry name" value="4HBT"/>
    <property type="match status" value="1"/>
</dbReference>
<comment type="caution">
    <text evidence="7">The sequence shown here is derived from an EMBL/GenBank/DDBJ whole genome shotgun (WGS) entry which is preliminary data.</text>
</comment>
<keyword evidence="2" id="KW-0805">Transcription regulation</keyword>
<dbReference type="AlphaFoldDB" id="A0A1X2LWV6"/>
<keyword evidence="3 5" id="KW-0238">DNA-binding</keyword>
<dbReference type="PANTHER" id="PTHR30055">
    <property type="entry name" value="HTH-TYPE TRANSCRIPTIONAL REGULATOR RUTR"/>
    <property type="match status" value="1"/>
</dbReference>
<organism evidence="7 8">
    <name type="scientific">Mycobacterium decipiens</name>
    <dbReference type="NCBI Taxonomy" id="1430326"/>
    <lineage>
        <taxon>Bacteria</taxon>
        <taxon>Bacillati</taxon>
        <taxon>Actinomycetota</taxon>
        <taxon>Actinomycetes</taxon>
        <taxon>Mycobacteriales</taxon>
        <taxon>Mycobacteriaceae</taxon>
        <taxon>Mycobacterium</taxon>
    </lineage>
</organism>
<dbReference type="SUPFAM" id="SSF54637">
    <property type="entry name" value="Thioesterase/thiol ester dehydrase-isomerase"/>
    <property type="match status" value="1"/>
</dbReference>
<dbReference type="GO" id="GO:0016289">
    <property type="term" value="F:acyl-CoA hydrolase activity"/>
    <property type="evidence" value="ECO:0007669"/>
    <property type="project" value="UniProtKB-ARBA"/>
</dbReference>
<gene>
    <name evidence="7" type="ORF">B8W66_07415</name>
</gene>
<keyword evidence="8" id="KW-1185">Reference proteome</keyword>
<evidence type="ECO:0000256" key="1">
    <source>
        <dbReference type="ARBA" id="ARBA00022801"/>
    </source>
</evidence>
<dbReference type="PROSITE" id="PS50977">
    <property type="entry name" value="HTH_TETR_2"/>
    <property type="match status" value="1"/>
</dbReference>
<evidence type="ECO:0000259" key="6">
    <source>
        <dbReference type="PROSITE" id="PS50977"/>
    </source>
</evidence>
<feature type="domain" description="HTH tetR-type" evidence="6">
    <location>
        <begin position="13"/>
        <end position="73"/>
    </location>
</feature>
<protein>
    <submittedName>
        <fullName evidence="7">TetR family transcriptional regulator</fullName>
    </submittedName>
</protein>
<dbReference type="GO" id="GO:0003700">
    <property type="term" value="F:DNA-binding transcription factor activity"/>
    <property type="evidence" value="ECO:0007669"/>
    <property type="project" value="TreeGrafter"/>
</dbReference>
<accession>A0A1X2LWV6</accession>
<reference evidence="7 8" key="1">
    <citation type="submission" date="2017-04" db="EMBL/GenBank/DDBJ databases">
        <title>The new phylogeny of genus Mycobacterium.</title>
        <authorList>
            <person name="Tortoli E."/>
            <person name="Trovato A."/>
            <person name="Cirillo D.M."/>
        </authorList>
    </citation>
    <scope>NUCLEOTIDE SEQUENCE [LARGE SCALE GENOMIC DNA]</scope>
    <source>
        <strain evidence="7 8">TBL 1200985</strain>
    </source>
</reference>
<dbReference type="EMBL" id="NCXP01000006">
    <property type="protein sequence ID" value="OSC41565.1"/>
    <property type="molecule type" value="Genomic_DNA"/>
</dbReference>
<dbReference type="Proteomes" id="UP000193247">
    <property type="component" value="Unassembled WGS sequence"/>
</dbReference>
<evidence type="ECO:0000256" key="2">
    <source>
        <dbReference type="ARBA" id="ARBA00023015"/>
    </source>
</evidence>
<dbReference type="CDD" id="cd03443">
    <property type="entry name" value="PaaI_thioesterase"/>
    <property type="match status" value="1"/>
</dbReference>
<dbReference type="Gene3D" id="3.10.129.10">
    <property type="entry name" value="Hotdog Thioesterase"/>
    <property type="match status" value="1"/>
</dbReference>
<proteinExistence type="predicted"/>
<keyword evidence="4" id="KW-0804">Transcription</keyword>
<dbReference type="InterPro" id="IPR029069">
    <property type="entry name" value="HotDog_dom_sf"/>
</dbReference>
<dbReference type="SUPFAM" id="SSF46689">
    <property type="entry name" value="Homeodomain-like"/>
    <property type="match status" value="1"/>
</dbReference>
<evidence type="ECO:0000256" key="3">
    <source>
        <dbReference type="ARBA" id="ARBA00023125"/>
    </source>
</evidence>